<dbReference type="Proteomes" id="UP001159427">
    <property type="component" value="Unassembled WGS sequence"/>
</dbReference>
<reference evidence="1 2" key="1">
    <citation type="submission" date="2022-05" db="EMBL/GenBank/DDBJ databases">
        <authorList>
            <consortium name="Genoscope - CEA"/>
            <person name="William W."/>
        </authorList>
    </citation>
    <scope>NUCLEOTIDE SEQUENCE [LARGE SCALE GENOMIC DNA]</scope>
</reference>
<gene>
    <name evidence="1" type="ORF">PEVE_00044633</name>
</gene>
<organism evidence="1 2">
    <name type="scientific">Porites evermanni</name>
    <dbReference type="NCBI Taxonomy" id="104178"/>
    <lineage>
        <taxon>Eukaryota</taxon>
        <taxon>Metazoa</taxon>
        <taxon>Cnidaria</taxon>
        <taxon>Anthozoa</taxon>
        <taxon>Hexacorallia</taxon>
        <taxon>Scleractinia</taxon>
        <taxon>Fungiina</taxon>
        <taxon>Poritidae</taxon>
        <taxon>Porites</taxon>
    </lineage>
</organism>
<keyword evidence="2" id="KW-1185">Reference proteome</keyword>
<name>A0ABN8PSH8_9CNID</name>
<dbReference type="EMBL" id="CALNXI010000953">
    <property type="protein sequence ID" value="CAH3148560.1"/>
    <property type="molecule type" value="Genomic_DNA"/>
</dbReference>
<sequence>MVDSVVSFVLKVTEDWGRKLVTQKLRSGGAFAHSLSNLIEAELSTMRRQLEALTRKDLDESIDLGMGSKGGAGLASYYLQANDNKADTGPQSPQRKKMKIISDVKLDEIDASEILDARKSLSVETKERFKDARKKAGSAIANEAMKTKDVILATFIKVLSQLLESDDLATALNFCLHYLQRLHSREEIKKNFKDELRFIEKRNTWQLAFGSIEARKMIWCVCRLNRFVFHVARENAKHLRSSLNNGRVLKSSAKVQKKL</sequence>
<comment type="caution">
    <text evidence="1">The sequence shown here is derived from an EMBL/GenBank/DDBJ whole genome shotgun (WGS) entry which is preliminary data.</text>
</comment>
<evidence type="ECO:0000313" key="1">
    <source>
        <dbReference type="EMBL" id="CAH3148560.1"/>
    </source>
</evidence>
<evidence type="ECO:0000313" key="2">
    <source>
        <dbReference type="Proteomes" id="UP001159427"/>
    </source>
</evidence>
<protein>
    <submittedName>
        <fullName evidence="1">Uncharacterized protein</fullName>
    </submittedName>
</protein>
<proteinExistence type="predicted"/>
<accession>A0ABN8PSH8</accession>